<feature type="chain" id="PRO_5033013702" evidence="2">
    <location>
        <begin position="28"/>
        <end position="119"/>
    </location>
</feature>
<feature type="domain" description="ANTAR" evidence="3">
    <location>
        <begin position="1"/>
        <end position="48"/>
    </location>
</feature>
<gene>
    <name evidence="4" type="ORF">SRIM_037005</name>
</gene>
<evidence type="ECO:0000256" key="1">
    <source>
        <dbReference type="SAM" id="MobiDB-lite"/>
    </source>
</evidence>
<organism evidence="4 5">
    <name type="scientific">Streptomyces rimosus subsp. rimosus (strain ATCC 10970 / DSM 40260 / JCM 4667 / NRRL 2234)</name>
    <dbReference type="NCBI Taxonomy" id="1265868"/>
    <lineage>
        <taxon>Bacteria</taxon>
        <taxon>Bacillati</taxon>
        <taxon>Actinomycetota</taxon>
        <taxon>Actinomycetes</taxon>
        <taxon>Kitasatosporales</taxon>
        <taxon>Streptomycetaceae</taxon>
        <taxon>Streptomyces</taxon>
    </lineage>
</organism>
<name>A0A8A1V0N2_STRR1</name>
<feature type="compositionally biased region" description="Polar residues" evidence="1">
    <location>
        <begin position="88"/>
        <end position="97"/>
    </location>
</feature>
<proteinExistence type="predicted"/>
<feature type="signal peptide" evidence="2">
    <location>
        <begin position="1"/>
        <end position="27"/>
    </location>
</feature>
<dbReference type="Gene3D" id="1.10.10.10">
    <property type="entry name" value="Winged helix-like DNA-binding domain superfamily/Winged helix DNA-binding domain"/>
    <property type="match status" value="1"/>
</dbReference>
<evidence type="ECO:0000313" key="4">
    <source>
        <dbReference type="EMBL" id="QST86433.1"/>
    </source>
</evidence>
<dbReference type="Proteomes" id="UP000011074">
    <property type="component" value="Chromosome"/>
</dbReference>
<feature type="region of interest" description="Disordered" evidence="1">
    <location>
        <begin position="62"/>
        <end position="119"/>
    </location>
</feature>
<reference evidence="4" key="2">
    <citation type="submission" date="2020-01" db="EMBL/GenBank/DDBJ databases">
        <authorList>
            <person name="Algora L."/>
            <person name="Schniete J.K."/>
            <person name="MacFadyen A."/>
            <person name="Hoskisson P.A."/>
            <person name="Hunter I.S."/>
            <person name="Herron P.R."/>
        </authorList>
    </citation>
    <scope>NUCLEOTIDE SEQUENCE</scope>
    <source>
        <strain evidence="4">ATCC 10970</strain>
    </source>
</reference>
<reference evidence="4" key="3">
    <citation type="journal article" date="2021" name="bioRxiv">
        <title>Bilateral symmetry of linear streptomycete chromosomes.</title>
        <authorList>
            <person name="Algora-Gallardo L."/>
            <person name="Schniete J.K."/>
            <person name="Mark D.R."/>
            <person name="Hunter I.S."/>
            <person name="Herron P.R."/>
        </authorList>
    </citation>
    <scope>NUCLEOTIDE SEQUENCE</scope>
    <source>
        <strain evidence="4">ATCC 10970</strain>
    </source>
</reference>
<dbReference type="EMBL" id="CP048261">
    <property type="protein sequence ID" value="QST86433.1"/>
    <property type="molecule type" value="Genomic_DNA"/>
</dbReference>
<evidence type="ECO:0000256" key="2">
    <source>
        <dbReference type="SAM" id="SignalP"/>
    </source>
</evidence>
<protein>
    <submittedName>
        <fullName evidence="4">ANTAR domain-containing protein</fullName>
    </submittedName>
</protein>
<dbReference type="GO" id="GO:0003723">
    <property type="term" value="F:RNA binding"/>
    <property type="evidence" value="ECO:0007669"/>
    <property type="project" value="InterPro"/>
</dbReference>
<sequence>MQTRPAIDLARGILMATFSLTPEAAWAALVNTSQNTNTKLHRLAEDLVNSVHGPLLSENVRGHLGAAVAKAKQTPPKPDAGPAPRNSVPRSGASQSAGDPCPATSAQRLRRRRLGGLLS</sequence>
<dbReference type="Pfam" id="PF03861">
    <property type="entry name" value="ANTAR"/>
    <property type="match status" value="1"/>
</dbReference>
<dbReference type="SMART" id="SM01012">
    <property type="entry name" value="ANTAR"/>
    <property type="match status" value="1"/>
</dbReference>
<keyword evidence="2" id="KW-0732">Signal</keyword>
<accession>A0A8A1V0N2</accession>
<evidence type="ECO:0000313" key="5">
    <source>
        <dbReference type="Proteomes" id="UP000011074"/>
    </source>
</evidence>
<reference evidence="4" key="1">
    <citation type="submission" date="2012-12" db="EMBL/GenBank/DDBJ databases">
        <authorList>
            <person name="Pethick F.E."/>
            <person name="MacFadyen A.C."/>
            <person name="Tang Z."/>
            <person name="Sangal V."/>
            <person name="Tze-Tze L."/>
            <person name="Chu J."/>
            <person name="Guo M."/>
            <person name="Kirby R."/>
            <person name="Hoskisson P.A."/>
            <person name="Herron P.R."/>
            <person name="Hunter I.S."/>
        </authorList>
    </citation>
    <scope>NUCLEOTIDE SEQUENCE</scope>
    <source>
        <strain evidence="4">ATCC 10970</strain>
    </source>
</reference>
<dbReference type="PROSITE" id="PS50921">
    <property type="entry name" value="ANTAR"/>
    <property type="match status" value="1"/>
</dbReference>
<evidence type="ECO:0000259" key="3">
    <source>
        <dbReference type="PROSITE" id="PS50921"/>
    </source>
</evidence>
<dbReference type="InterPro" id="IPR005561">
    <property type="entry name" value="ANTAR"/>
</dbReference>
<dbReference type="InterPro" id="IPR036388">
    <property type="entry name" value="WH-like_DNA-bd_sf"/>
</dbReference>
<feature type="compositionally biased region" description="Basic residues" evidence="1">
    <location>
        <begin position="108"/>
        <end position="119"/>
    </location>
</feature>
<dbReference type="AlphaFoldDB" id="A0A8A1V0N2"/>